<dbReference type="EMBL" id="CP000544">
    <property type="protein sequence ID" value="ABM62064.1"/>
    <property type="molecule type" value="Genomic_DNA"/>
</dbReference>
<keyword evidence="3" id="KW-1185">Reference proteome</keyword>
<feature type="compositionally biased region" description="Acidic residues" evidence="1">
    <location>
        <begin position="32"/>
        <end position="45"/>
    </location>
</feature>
<dbReference type="HOGENOM" id="CLU_846666_0_0_6"/>
<evidence type="ECO:0008006" key="4">
    <source>
        <dbReference type="Google" id="ProtNLM"/>
    </source>
</evidence>
<reference evidence="2 3" key="2">
    <citation type="journal article" date="2013" name="Stand. Genomic Sci.">
        <title>Complete genome sequence of Halorhodospira halophila SL1.</title>
        <authorList>
            <person name="Challacombe J.F."/>
            <person name="Majid S."/>
            <person name="Deole R."/>
            <person name="Brettin T.S."/>
            <person name="Bruce D."/>
            <person name="Delano S.F."/>
            <person name="Detter J.C."/>
            <person name="Gleasner C.D."/>
            <person name="Han C.S."/>
            <person name="Misra M."/>
            <person name="Reitenga K.G."/>
            <person name="Mikhailova N."/>
            <person name="Woyke T."/>
            <person name="Pitluck S."/>
            <person name="Nolan M."/>
            <person name="Land M.L."/>
            <person name="Saunders E."/>
            <person name="Tapia R."/>
            <person name="Lapidus A."/>
            <person name="Ivanova N."/>
            <person name="Hoff W.D."/>
        </authorList>
    </citation>
    <scope>NUCLEOTIDE SEQUENCE [LARGE SCALE GENOMIC DNA]</scope>
    <source>
        <strain evidence="3">DSM 244 / SL1</strain>
    </source>
</reference>
<dbReference type="RefSeq" id="WP_011814086.1">
    <property type="nucleotide sequence ID" value="NC_008789.1"/>
</dbReference>
<evidence type="ECO:0000313" key="2">
    <source>
        <dbReference type="EMBL" id="ABM62064.1"/>
    </source>
</evidence>
<dbReference type="AlphaFoldDB" id="A1WWK2"/>
<organism evidence="2 3">
    <name type="scientific">Halorhodospira halophila (strain DSM 244 / SL1)</name>
    <name type="common">Ectothiorhodospira halophila (strain DSM 244 / SL1)</name>
    <dbReference type="NCBI Taxonomy" id="349124"/>
    <lineage>
        <taxon>Bacteria</taxon>
        <taxon>Pseudomonadati</taxon>
        <taxon>Pseudomonadota</taxon>
        <taxon>Gammaproteobacteria</taxon>
        <taxon>Chromatiales</taxon>
        <taxon>Ectothiorhodospiraceae</taxon>
        <taxon>Halorhodospira</taxon>
    </lineage>
</organism>
<evidence type="ECO:0000313" key="3">
    <source>
        <dbReference type="Proteomes" id="UP000000647"/>
    </source>
</evidence>
<feature type="region of interest" description="Disordered" evidence="1">
    <location>
        <begin position="32"/>
        <end position="55"/>
    </location>
</feature>
<reference evidence="3" key="1">
    <citation type="submission" date="2006-12" db="EMBL/GenBank/DDBJ databases">
        <title>Complete sequence of Halorhodospira halophila SL1.</title>
        <authorList>
            <consortium name="US DOE Joint Genome Institute"/>
            <person name="Copeland A."/>
            <person name="Lucas S."/>
            <person name="Lapidus A."/>
            <person name="Barry K."/>
            <person name="Detter J.C."/>
            <person name="Glavina del Rio T."/>
            <person name="Hammon N."/>
            <person name="Israni S."/>
            <person name="Dalin E."/>
            <person name="Tice H."/>
            <person name="Pitluck S."/>
            <person name="Saunders E."/>
            <person name="Brettin T."/>
            <person name="Bruce D."/>
            <person name="Han C."/>
            <person name="Tapia R."/>
            <person name="Schmutz J."/>
            <person name="Larimer F."/>
            <person name="Land M."/>
            <person name="Hauser L."/>
            <person name="Kyrpides N."/>
            <person name="Mikhailova N."/>
            <person name="Hoff W."/>
            <person name="Richardson P."/>
        </authorList>
    </citation>
    <scope>NUCLEOTIDE SEQUENCE [LARGE SCALE GENOMIC DNA]</scope>
    <source>
        <strain evidence="3">DSM 244 / SL1</strain>
    </source>
</reference>
<accession>A1WWK2</accession>
<dbReference type="Proteomes" id="UP000000647">
    <property type="component" value="Chromosome"/>
</dbReference>
<proteinExistence type="predicted"/>
<evidence type="ECO:0000256" key="1">
    <source>
        <dbReference type="SAM" id="MobiDB-lite"/>
    </source>
</evidence>
<gene>
    <name evidence="2" type="ordered locus">Hhal_1294</name>
</gene>
<name>A1WWK2_HALHL</name>
<protein>
    <recommendedName>
        <fullName evidence="4">Lipoprotein</fullName>
    </recommendedName>
</protein>
<dbReference type="KEGG" id="hha:Hhal_1294"/>
<dbReference type="PROSITE" id="PS51257">
    <property type="entry name" value="PROKAR_LIPOPROTEIN"/>
    <property type="match status" value="1"/>
</dbReference>
<sequence length="328" mass="37308">MPHTNKKAISRWTIYSSTILLSSLLLGGCLSSDDDDDDSNGETDESPPQAASDATMKEVAQFVTEDLVLLDLWKRTGEYLEHYGCASEEEDEPPDCPENGTLTLADQTLTYEQSRFHSWQSELGDEYVERDGTIRASSIGPVDEGPSDSEGYFEVEYTDRFFDGGGNQLPGELEVEGDYSRSYRDTTSVPRVITVDSGLTGRWHEDDELFEIRWDSDFTWEQETINPYRMRISGGFGWYLEDDGEKVYGYDEGYAEVSTEVDLKFDQWNWSAFEDEAHGWICDGEIRVKHPDGYDLRIKYRNDGATVTDIEGGGSIHLEWDELRWEGS</sequence>